<name>A0ACA9SLT7_9GLOM</name>
<feature type="non-terminal residue" evidence="1">
    <location>
        <position position="170"/>
    </location>
</feature>
<protein>
    <submittedName>
        <fullName evidence="1">17592_t:CDS:1</fullName>
    </submittedName>
</protein>
<organism evidence="1 2">
    <name type="scientific">Racocetra persica</name>
    <dbReference type="NCBI Taxonomy" id="160502"/>
    <lineage>
        <taxon>Eukaryota</taxon>
        <taxon>Fungi</taxon>
        <taxon>Fungi incertae sedis</taxon>
        <taxon>Mucoromycota</taxon>
        <taxon>Glomeromycotina</taxon>
        <taxon>Glomeromycetes</taxon>
        <taxon>Diversisporales</taxon>
        <taxon>Gigasporaceae</taxon>
        <taxon>Racocetra</taxon>
    </lineage>
</organism>
<keyword evidence="2" id="KW-1185">Reference proteome</keyword>
<sequence length="170" mass="20340">DNDASWILEVLKINLREYQKKFSEPNNQQNLLQSNERLTIDLFKVPYHGSRINSIIAETYVPKYVNQQFTLMMILYYGGYFNFYDNDDKADIVADFELMFNLTNFEIFEEAALSKEYLTSAFDPTEINWPDIGRKLYGFYKNNQNSDPINWKKYDFIKNRDNICEEELDR</sequence>
<dbReference type="Proteomes" id="UP000789920">
    <property type="component" value="Unassembled WGS sequence"/>
</dbReference>
<dbReference type="EMBL" id="CAJVQC010127817">
    <property type="protein sequence ID" value="CAG8840782.1"/>
    <property type="molecule type" value="Genomic_DNA"/>
</dbReference>
<accession>A0ACA9SLT7</accession>
<proteinExistence type="predicted"/>
<reference evidence="1" key="1">
    <citation type="submission" date="2021-06" db="EMBL/GenBank/DDBJ databases">
        <authorList>
            <person name="Kallberg Y."/>
            <person name="Tangrot J."/>
            <person name="Rosling A."/>
        </authorList>
    </citation>
    <scope>NUCLEOTIDE SEQUENCE</scope>
    <source>
        <strain evidence="1">MA461A</strain>
    </source>
</reference>
<evidence type="ECO:0000313" key="2">
    <source>
        <dbReference type="Proteomes" id="UP000789920"/>
    </source>
</evidence>
<feature type="non-terminal residue" evidence="1">
    <location>
        <position position="1"/>
    </location>
</feature>
<comment type="caution">
    <text evidence="1">The sequence shown here is derived from an EMBL/GenBank/DDBJ whole genome shotgun (WGS) entry which is preliminary data.</text>
</comment>
<evidence type="ECO:0000313" key="1">
    <source>
        <dbReference type="EMBL" id="CAG8840782.1"/>
    </source>
</evidence>
<gene>
    <name evidence="1" type="ORF">RPERSI_LOCUS31574</name>
</gene>